<feature type="region of interest" description="Disordered" evidence="10">
    <location>
        <begin position="1"/>
        <end position="32"/>
    </location>
</feature>
<keyword evidence="7 11" id="KW-1133">Transmembrane helix</keyword>
<comment type="similarity">
    <text evidence="3">Belongs to the peptidase M28 family.</text>
</comment>
<accession>A0A7W8QMA3</accession>
<dbReference type="InterPro" id="IPR001261">
    <property type="entry name" value="ArgE/DapE_CS"/>
</dbReference>
<keyword evidence="13" id="KW-0830">Ubiquinone</keyword>
<evidence type="ECO:0000256" key="9">
    <source>
        <dbReference type="ARBA" id="ARBA00031512"/>
    </source>
</evidence>
<dbReference type="RefSeq" id="WP_184391669.1">
    <property type="nucleotide sequence ID" value="NZ_BAAAJD010000126.1"/>
</dbReference>
<dbReference type="GO" id="GO:0008235">
    <property type="term" value="F:metalloexopeptidase activity"/>
    <property type="evidence" value="ECO:0007669"/>
    <property type="project" value="InterPro"/>
</dbReference>
<protein>
    <recommendedName>
        <fullName evidence="4">Vacuolar membrane protease</fullName>
    </recommendedName>
    <alternativeName>
        <fullName evidence="9">FXNA-related family protease 1</fullName>
    </alternativeName>
</protein>
<evidence type="ECO:0000313" key="13">
    <source>
        <dbReference type="EMBL" id="MBB5432051.1"/>
    </source>
</evidence>
<feature type="transmembrane region" description="Helical" evidence="11">
    <location>
        <begin position="362"/>
        <end position="381"/>
    </location>
</feature>
<keyword evidence="8" id="KW-0325">Glycoprotein</keyword>
<dbReference type="AlphaFoldDB" id="A0A7W8QMA3"/>
<feature type="transmembrane region" description="Helical" evidence="11">
    <location>
        <begin position="488"/>
        <end position="508"/>
    </location>
</feature>
<feature type="transmembrane region" description="Helical" evidence="11">
    <location>
        <begin position="515"/>
        <end position="540"/>
    </location>
</feature>
<reference evidence="13 14" key="1">
    <citation type="submission" date="2020-08" db="EMBL/GenBank/DDBJ databases">
        <title>Sequencing the genomes of 1000 actinobacteria strains.</title>
        <authorList>
            <person name="Klenk H.-P."/>
        </authorList>
    </citation>
    <scope>NUCLEOTIDE SEQUENCE [LARGE SCALE GENOMIC DNA]</scope>
    <source>
        <strain evidence="13 14">DSM 44551</strain>
    </source>
</reference>
<keyword evidence="6" id="KW-0378">Hydrolase</keyword>
<dbReference type="Pfam" id="PF04389">
    <property type="entry name" value="Peptidase_M28"/>
    <property type="match status" value="1"/>
</dbReference>
<evidence type="ECO:0000256" key="11">
    <source>
        <dbReference type="SAM" id="Phobius"/>
    </source>
</evidence>
<dbReference type="EMBL" id="JACHDB010000001">
    <property type="protein sequence ID" value="MBB5432051.1"/>
    <property type="molecule type" value="Genomic_DNA"/>
</dbReference>
<dbReference type="GO" id="GO:0006508">
    <property type="term" value="P:proteolysis"/>
    <property type="evidence" value="ECO:0007669"/>
    <property type="project" value="InterPro"/>
</dbReference>
<dbReference type="PROSITE" id="PS00759">
    <property type="entry name" value="ARGE_DAPE_CPG2_2"/>
    <property type="match status" value="1"/>
</dbReference>
<name>A0A7W8QMA3_9ACTN</name>
<evidence type="ECO:0000256" key="5">
    <source>
        <dbReference type="ARBA" id="ARBA00022554"/>
    </source>
</evidence>
<gene>
    <name evidence="13" type="ORF">HDA36_002135</name>
</gene>
<keyword evidence="11" id="KW-0472">Membrane</keyword>
<evidence type="ECO:0000256" key="10">
    <source>
        <dbReference type="SAM" id="MobiDB-lite"/>
    </source>
</evidence>
<feature type="compositionally biased region" description="Low complexity" evidence="10">
    <location>
        <begin position="22"/>
        <end position="32"/>
    </location>
</feature>
<feature type="transmembrane region" description="Helical" evidence="11">
    <location>
        <begin position="393"/>
        <end position="414"/>
    </location>
</feature>
<keyword evidence="11" id="KW-0812">Transmembrane</keyword>
<dbReference type="InterPro" id="IPR045175">
    <property type="entry name" value="M28_fam"/>
</dbReference>
<evidence type="ECO:0000256" key="7">
    <source>
        <dbReference type="ARBA" id="ARBA00022989"/>
    </source>
</evidence>
<feature type="transmembrane region" description="Helical" evidence="11">
    <location>
        <begin position="459"/>
        <end position="482"/>
    </location>
</feature>
<evidence type="ECO:0000256" key="1">
    <source>
        <dbReference type="ARBA" id="ARBA00003273"/>
    </source>
</evidence>
<keyword evidence="5" id="KW-0926">Vacuole</keyword>
<dbReference type="Proteomes" id="UP000572635">
    <property type="component" value="Unassembled WGS sequence"/>
</dbReference>
<feature type="transmembrane region" description="Helical" evidence="11">
    <location>
        <begin position="546"/>
        <end position="565"/>
    </location>
</feature>
<dbReference type="InterPro" id="IPR007484">
    <property type="entry name" value="Peptidase_M28"/>
</dbReference>
<evidence type="ECO:0000256" key="2">
    <source>
        <dbReference type="ARBA" id="ARBA00004128"/>
    </source>
</evidence>
<evidence type="ECO:0000256" key="3">
    <source>
        <dbReference type="ARBA" id="ARBA00010918"/>
    </source>
</evidence>
<proteinExistence type="inferred from homology"/>
<comment type="subcellular location">
    <subcellularLocation>
        <location evidence="2">Vacuole membrane</location>
        <topology evidence="2">Multi-pass membrane protein</topology>
    </subcellularLocation>
</comment>
<dbReference type="PANTHER" id="PTHR12147">
    <property type="entry name" value="METALLOPEPTIDASE M28 FAMILY MEMBER"/>
    <property type="match status" value="1"/>
</dbReference>
<comment type="function">
    <text evidence="1">May be involved in vacuolar sorting and osmoregulation.</text>
</comment>
<evidence type="ECO:0000256" key="4">
    <source>
        <dbReference type="ARBA" id="ARBA00017435"/>
    </source>
</evidence>
<evidence type="ECO:0000313" key="14">
    <source>
        <dbReference type="Proteomes" id="UP000572635"/>
    </source>
</evidence>
<feature type="transmembrane region" description="Helical" evidence="11">
    <location>
        <begin position="434"/>
        <end position="452"/>
    </location>
</feature>
<keyword evidence="14" id="KW-1185">Reference proteome</keyword>
<evidence type="ECO:0000259" key="12">
    <source>
        <dbReference type="Pfam" id="PF04389"/>
    </source>
</evidence>
<comment type="caution">
    <text evidence="13">The sequence shown here is derived from an EMBL/GenBank/DDBJ whole genome shotgun (WGS) entry which is preliminary data.</text>
</comment>
<dbReference type="GO" id="GO:0005774">
    <property type="term" value="C:vacuolar membrane"/>
    <property type="evidence" value="ECO:0007669"/>
    <property type="project" value="UniProtKB-SubCell"/>
</dbReference>
<feature type="transmembrane region" description="Helical" evidence="11">
    <location>
        <begin position="577"/>
        <end position="597"/>
    </location>
</feature>
<organism evidence="13 14">
    <name type="scientific">Nocardiopsis composta</name>
    <dbReference type="NCBI Taxonomy" id="157465"/>
    <lineage>
        <taxon>Bacteria</taxon>
        <taxon>Bacillati</taxon>
        <taxon>Actinomycetota</taxon>
        <taxon>Actinomycetes</taxon>
        <taxon>Streptosporangiales</taxon>
        <taxon>Nocardiopsidaceae</taxon>
        <taxon>Nocardiopsis</taxon>
    </lineage>
</organism>
<feature type="domain" description="Peptidase M28" evidence="12">
    <location>
        <begin position="138"/>
        <end position="327"/>
    </location>
</feature>
<sequence length="812" mass="81931">MPPDTTRADRGGDSSARPHPRPWAAGWTAPPGGPGRVAAALAALALLAAAVAGALAAERPPAPLPADAPAAEFSAERAWPHLERIAGTGPTPIGSEGAADVRAHITGELRALGLDPEVQTGIGARAFGSGVSAGLAANVVAEIPGTDPTGTVLVAAHYDSTPTTPGTTDDKASVAAVLEIARALTAGPRPRNDVVLLLTDGEEPGLVGAEAFAAHHPLARGGGVMVNLEGPGNAGPSKVYDIAHGNAGVVRLLTADTPHPAGESALATGFRDMPMGFNSDRTALAEHGFTGVDTGFTDGRAYYHHPRDTVEAFNKSSLQMHGANGLALTRAAAAADLAEVRTDGDATYFSAFGVFAHYPDTLAVPLAAAGALAVAGLAALARIRRLAGVPRMLAAVAATALPFAAAAGIAVGLWELLLLIRPAYADLVSDAYRPLLYRCALGAALLAAVWAWAVPMRRLLGGVALTVGALTWSAGLGLLLAWGLPSGSYLGALPALAGAAAGAAALLLRDRHPRLAAAALALGALPGAVLVTLPGAALLGMTGVSMLAPGALVLMLAGLAAVPLLTEAAPAGRRRAALAPALCGLLAVALTAGGLAVDRFDEEHPRTAHLAYLLDADAGEAMWASLDADPHPWAAGLLPDRAGPGLADLPVPGVGAVRRTGPADTADLPGPDVEVLDARSRNGGTALTVRMRPARGADRIALLSSAPVRSAVIAAEGHPDQELPPLDPAEVRDGTGTDAWAWALEFSAPPEEGLLLTLETEGEQAPRIGAAETTDGLQTAPPLDPRPAGLDVMPSMSVLTSDTVTVFRALEP</sequence>
<feature type="compositionally biased region" description="Basic and acidic residues" evidence="10">
    <location>
        <begin position="1"/>
        <end position="12"/>
    </location>
</feature>
<dbReference type="Gene3D" id="3.40.630.10">
    <property type="entry name" value="Zn peptidases"/>
    <property type="match status" value="1"/>
</dbReference>
<evidence type="ECO:0000256" key="8">
    <source>
        <dbReference type="ARBA" id="ARBA00023180"/>
    </source>
</evidence>
<dbReference type="PANTHER" id="PTHR12147:SF58">
    <property type="entry name" value="VACUOLAR MEMBRANE PROTEASE"/>
    <property type="match status" value="1"/>
</dbReference>
<evidence type="ECO:0000256" key="6">
    <source>
        <dbReference type="ARBA" id="ARBA00022801"/>
    </source>
</evidence>
<dbReference type="SUPFAM" id="SSF53187">
    <property type="entry name" value="Zn-dependent exopeptidases"/>
    <property type="match status" value="1"/>
</dbReference>